<dbReference type="Gene3D" id="3.30.420.10">
    <property type="entry name" value="Ribonuclease H-like superfamily/Ribonuclease H"/>
    <property type="match status" value="1"/>
</dbReference>
<organism evidence="1 2">
    <name type="scientific">Parnassius mnemosyne</name>
    <name type="common">clouded apollo</name>
    <dbReference type="NCBI Taxonomy" id="213953"/>
    <lineage>
        <taxon>Eukaryota</taxon>
        <taxon>Metazoa</taxon>
        <taxon>Ecdysozoa</taxon>
        <taxon>Arthropoda</taxon>
        <taxon>Hexapoda</taxon>
        <taxon>Insecta</taxon>
        <taxon>Pterygota</taxon>
        <taxon>Neoptera</taxon>
        <taxon>Endopterygota</taxon>
        <taxon>Lepidoptera</taxon>
        <taxon>Glossata</taxon>
        <taxon>Ditrysia</taxon>
        <taxon>Papilionoidea</taxon>
        <taxon>Papilionidae</taxon>
        <taxon>Parnassiinae</taxon>
        <taxon>Parnassini</taxon>
        <taxon>Parnassius</taxon>
        <taxon>Driopa</taxon>
    </lineage>
</organism>
<sequence>MLIIPRYQDIPLASLRNMYYQIDGAPAHYARQVKDYLYREYPGRWVGRDGPCAWPPRSPDITPMDFYLWGYVKTLVYTGRAFETRDMLKEKIIWAFDQIKMNHQVLSRVGE</sequence>
<evidence type="ECO:0000313" key="1">
    <source>
        <dbReference type="EMBL" id="CAK1588801.1"/>
    </source>
</evidence>
<dbReference type="AlphaFoldDB" id="A0AAV1L0K9"/>
<reference evidence="1 2" key="1">
    <citation type="submission" date="2023-11" db="EMBL/GenBank/DDBJ databases">
        <authorList>
            <person name="Hedman E."/>
            <person name="Englund M."/>
            <person name="Stromberg M."/>
            <person name="Nyberg Akerstrom W."/>
            <person name="Nylinder S."/>
            <person name="Jareborg N."/>
            <person name="Kallberg Y."/>
            <person name="Kronander E."/>
        </authorList>
    </citation>
    <scope>NUCLEOTIDE SEQUENCE [LARGE SCALE GENOMIC DNA]</scope>
</reference>
<comment type="caution">
    <text evidence="1">The sequence shown here is derived from an EMBL/GenBank/DDBJ whole genome shotgun (WGS) entry which is preliminary data.</text>
</comment>
<dbReference type="EMBL" id="CAVLGL010000082">
    <property type="protein sequence ID" value="CAK1588801.1"/>
    <property type="molecule type" value="Genomic_DNA"/>
</dbReference>
<keyword evidence="2" id="KW-1185">Reference proteome</keyword>
<protein>
    <submittedName>
        <fullName evidence="1">Uncharacterized protein</fullName>
    </submittedName>
</protein>
<name>A0AAV1L0K9_9NEOP</name>
<dbReference type="PANTHER" id="PTHR47326">
    <property type="entry name" value="TRANSPOSABLE ELEMENT TC3 TRANSPOSASE-LIKE PROTEIN"/>
    <property type="match status" value="1"/>
</dbReference>
<gene>
    <name evidence="1" type="ORF">PARMNEM_LOCUS9393</name>
</gene>
<dbReference type="Proteomes" id="UP001314205">
    <property type="component" value="Unassembled WGS sequence"/>
</dbReference>
<evidence type="ECO:0000313" key="2">
    <source>
        <dbReference type="Proteomes" id="UP001314205"/>
    </source>
</evidence>
<proteinExistence type="predicted"/>
<dbReference type="InterPro" id="IPR036397">
    <property type="entry name" value="RNaseH_sf"/>
</dbReference>
<dbReference type="GO" id="GO:0003676">
    <property type="term" value="F:nucleic acid binding"/>
    <property type="evidence" value="ECO:0007669"/>
    <property type="project" value="InterPro"/>
</dbReference>
<accession>A0AAV1L0K9</accession>
<dbReference type="PANTHER" id="PTHR47326:SF1">
    <property type="entry name" value="HTH PSQ-TYPE DOMAIN-CONTAINING PROTEIN"/>
    <property type="match status" value="1"/>
</dbReference>